<feature type="compositionally biased region" description="Basic and acidic residues" evidence="1">
    <location>
        <begin position="13"/>
        <end position="22"/>
    </location>
</feature>
<reference evidence="3" key="1">
    <citation type="submission" date="2017-04" db="EMBL/GenBank/DDBJ databases">
        <authorList>
            <person name="Varghese N."/>
            <person name="Submissions S."/>
        </authorList>
    </citation>
    <scope>NUCLEOTIDE SEQUENCE [LARGE SCALE GENOMIC DNA]</scope>
    <source>
        <strain evidence="3">Ballard 720</strain>
    </source>
</reference>
<proteinExistence type="predicted"/>
<keyword evidence="3" id="KW-1185">Reference proteome</keyword>
<feature type="region of interest" description="Disordered" evidence="1">
    <location>
        <begin position="1"/>
        <end position="26"/>
    </location>
</feature>
<name>A0A1X7DI80_TRICW</name>
<sequence>MKGSNPAGGPVRLESESGDKAQCRAIDSRSQMVQTIVREPMYQ</sequence>
<organism evidence="2 3">
    <name type="scientific">Trinickia caryophylli</name>
    <name type="common">Paraburkholderia caryophylli</name>
    <dbReference type="NCBI Taxonomy" id="28094"/>
    <lineage>
        <taxon>Bacteria</taxon>
        <taxon>Pseudomonadati</taxon>
        <taxon>Pseudomonadota</taxon>
        <taxon>Betaproteobacteria</taxon>
        <taxon>Burkholderiales</taxon>
        <taxon>Burkholderiaceae</taxon>
        <taxon>Trinickia</taxon>
    </lineage>
</organism>
<dbReference type="AlphaFoldDB" id="A0A1X7DI80"/>
<dbReference type="EMBL" id="FXAH01000003">
    <property type="protein sequence ID" value="SMF15994.1"/>
    <property type="molecule type" value="Genomic_DNA"/>
</dbReference>
<evidence type="ECO:0000256" key="1">
    <source>
        <dbReference type="SAM" id="MobiDB-lite"/>
    </source>
</evidence>
<dbReference type="Proteomes" id="UP000192911">
    <property type="component" value="Unassembled WGS sequence"/>
</dbReference>
<evidence type="ECO:0000313" key="3">
    <source>
        <dbReference type="Proteomes" id="UP000192911"/>
    </source>
</evidence>
<protein>
    <submittedName>
        <fullName evidence="2">Uncharacterized protein</fullName>
    </submittedName>
</protein>
<accession>A0A1X7DI80</accession>
<gene>
    <name evidence="2" type="ORF">SAMN06295900_103264</name>
</gene>
<evidence type="ECO:0000313" key="2">
    <source>
        <dbReference type="EMBL" id="SMF15994.1"/>
    </source>
</evidence>